<protein>
    <submittedName>
        <fullName evidence="3">Cell surface protein</fullName>
    </submittedName>
</protein>
<dbReference type="SUPFAM" id="SSF51126">
    <property type="entry name" value="Pectin lyase-like"/>
    <property type="match status" value="1"/>
</dbReference>
<dbReference type="InterPro" id="IPR012334">
    <property type="entry name" value="Pectin_lyas_fold"/>
</dbReference>
<dbReference type="Gene3D" id="2.120.10.30">
    <property type="entry name" value="TolB, C-terminal domain"/>
    <property type="match status" value="1"/>
</dbReference>
<sequence>MNRKYGILIGIVLLSLVACQVAVAADKYEFITTWDSIAHSDEEFNYPYGIAIDAAGKTLYLVDKNNCVIHKFSLSDDISRIPEIQSRNLNNEIPSLPTREWTVGPDYDDEFGKIQDAIDAANDGDTIIVKSGRYQENVVVNKQLILRGNWAVIVDSVTLSADGIDLSGFTVVHGIWVLSNNNYIENVYAGWDAEDTGWGVDGFSISGSNNVITNCLVYGYYLGGRAIGLTLASSNGNTISEIYIIDGFIGIDLNGSNNIFQDSSMWTRGCPIILDGSNYNTFTNCFIECNTYIDHGISLFNSNENTFINCDIFGGGHGVYICGSNENSFTNCRIEGCLYGVCQESNSKNNIFTCCTVYGGIADWYGFPVPEFPTVAIPAVMVMGFASIMMVARGRR</sequence>
<accession>A0A0W8FJL0</accession>
<dbReference type="SUPFAM" id="SSF63825">
    <property type="entry name" value="YWTD domain"/>
    <property type="match status" value="1"/>
</dbReference>
<dbReference type="Gene3D" id="2.160.20.10">
    <property type="entry name" value="Single-stranded right-handed beta-helix, Pectin lyase-like"/>
    <property type="match status" value="1"/>
</dbReference>
<keyword evidence="1" id="KW-0812">Transmembrane</keyword>
<dbReference type="SMART" id="SM00710">
    <property type="entry name" value="PbH1"/>
    <property type="match status" value="5"/>
</dbReference>
<proteinExistence type="predicted"/>
<dbReference type="EMBL" id="LNQE01001130">
    <property type="protein sequence ID" value="KUG20894.1"/>
    <property type="molecule type" value="Genomic_DNA"/>
</dbReference>
<evidence type="ECO:0000259" key="2">
    <source>
        <dbReference type="Pfam" id="PF13229"/>
    </source>
</evidence>
<dbReference type="InterPro" id="IPR011042">
    <property type="entry name" value="6-blade_b-propeller_TolB-like"/>
</dbReference>
<organism evidence="3">
    <name type="scientific">hydrocarbon metagenome</name>
    <dbReference type="NCBI Taxonomy" id="938273"/>
    <lineage>
        <taxon>unclassified sequences</taxon>
        <taxon>metagenomes</taxon>
        <taxon>ecological metagenomes</taxon>
    </lineage>
</organism>
<dbReference type="AlphaFoldDB" id="A0A0W8FJL0"/>
<dbReference type="Pfam" id="PF13229">
    <property type="entry name" value="Beta_helix"/>
    <property type="match status" value="1"/>
</dbReference>
<dbReference type="InterPro" id="IPR006626">
    <property type="entry name" value="PbH1"/>
</dbReference>
<evidence type="ECO:0000256" key="1">
    <source>
        <dbReference type="SAM" id="Phobius"/>
    </source>
</evidence>
<feature type="transmembrane region" description="Helical" evidence="1">
    <location>
        <begin position="375"/>
        <end position="392"/>
    </location>
</feature>
<dbReference type="InterPro" id="IPR022441">
    <property type="entry name" value="Para_beta_helix_rpt-2"/>
</dbReference>
<evidence type="ECO:0000313" key="3">
    <source>
        <dbReference type="EMBL" id="KUG20894.1"/>
    </source>
</evidence>
<comment type="caution">
    <text evidence="3">The sequence shown here is derived from an EMBL/GenBank/DDBJ whole genome shotgun (WGS) entry which is preliminary data.</text>
</comment>
<dbReference type="InterPro" id="IPR039448">
    <property type="entry name" value="Beta_helix"/>
</dbReference>
<keyword evidence="1" id="KW-1133">Transmembrane helix</keyword>
<dbReference type="InterPro" id="IPR011050">
    <property type="entry name" value="Pectin_lyase_fold/virulence"/>
</dbReference>
<reference evidence="3" key="1">
    <citation type="journal article" date="2015" name="Proc. Natl. Acad. Sci. U.S.A.">
        <title>Networks of energetic and metabolic interactions define dynamics in microbial communities.</title>
        <authorList>
            <person name="Embree M."/>
            <person name="Liu J.K."/>
            <person name="Al-Bassam M.M."/>
            <person name="Zengler K."/>
        </authorList>
    </citation>
    <scope>NUCLEOTIDE SEQUENCE</scope>
</reference>
<keyword evidence="1" id="KW-0472">Membrane</keyword>
<name>A0A0W8FJL0_9ZZZZ</name>
<gene>
    <name evidence="3" type="ORF">ASZ90_009361</name>
</gene>
<dbReference type="NCBIfam" id="TIGR03804">
    <property type="entry name" value="para_beta_helix"/>
    <property type="match status" value="1"/>
</dbReference>
<dbReference type="PROSITE" id="PS51257">
    <property type="entry name" value="PROKAR_LIPOPROTEIN"/>
    <property type="match status" value="1"/>
</dbReference>
<feature type="domain" description="Right handed beta helix" evidence="2">
    <location>
        <begin position="250"/>
        <end position="359"/>
    </location>
</feature>